<dbReference type="AlphaFoldDB" id="A0AAV2ZCX0"/>
<keyword evidence="2" id="KW-1185">Reference proteome</keyword>
<reference evidence="1" key="2">
    <citation type="journal article" date="2023" name="Microbiol Resour">
        <title>Decontamination and Annotation of the Draft Genome Sequence of the Oomycete Lagenidium giganteum ARSEF 373.</title>
        <authorList>
            <person name="Morgan W.R."/>
            <person name="Tartar A."/>
        </authorList>
    </citation>
    <scope>NUCLEOTIDE SEQUENCE</scope>
    <source>
        <strain evidence="1">ARSEF 373</strain>
    </source>
</reference>
<gene>
    <name evidence="1" type="ORF">N0F65_011130</name>
</gene>
<feature type="non-terminal residue" evidence="1">
    <location>
        <position position="1"/>
    </location>
</feature>
<reference evidence="1" key="1">
    <citation type="submission" date="2022-11" db="EMBL/GenBank/DDBJ databases">
        <authorList>
            <person name="Morgan W.R."/>
            <person name="Tartar A."/>
        </authorList>
    </citation>
    <scope>NUCLEOTIDE SEQUENCE</scope>
    <source>
        <strain evidence="1">ARSEF 373</strain>
    </source>
</reference>
<proteinExistence type="predicted"/>
<name>A0AAV2ZCX0_9STRA</name>
<sequence>AFIKITNSSKSEFDLLWSTLPHTLDAIETSDVAANPANSQRASRSCCRWCLSTRRLGTNWQAPLTSRRQPSRR</sequence>
<comment type="caution">
    <text evidence="1">The sequence shown here is derived from an EMBL/GenBank/DDBJ whole genome shotgun (WGS) entry which is preliminary data.</text>
</comment>
<organism evidence="1 2">
    <name type="scientific">Lagenidium giganteum</name>
    <dbReference type="NCBI Taxonomy" id="4803"/>
    <lineage>
        <taxon>Eukaryota</taxon>
        <taxon>Sar</taxon>
        <taxon>Stramenopiles</taxon>
        <taxon>Oomycota</taxon>
        <taxon>Peronosporomycetes</taxon>
        <taxon>Pythiales</taxon>
        <taxon>Pythiaceae</taxon>
    </lineage>
</organism>
<accession>A0AAV2ZCX0</accession>
<evidence type="ECO:0000313" key="1">
    <source>
        <dbReference type="EMBL" id="DBA04582.1"/>
    </source>
</evidence>
<protein>
    <submittedName>
        <fullName evidence="1">Uncharacterized protein</fullName>
    </submittedName>
</protein>
<dbReference type="EMBL" id="DAKRPA010000007">
    <property type="protein sequence ID" value="DBA04582.1"/>
    <property type="molecule type" value="Genomic_DNA"/>
</dbReference>
<dbReference type="Proteomes" id="UP001146120">
    <property type="component" value="Unassembled WGS sequence"/>
</dbReference>
<evidence type="ECO:0000313" key="2">
    <source>
        <dbReference type="Proteomes" id="UP001146120"/>
    </source>
</evidence>